<evidence type="ECO:0000259" key="6">
    <source>
        <dbReference type="Pfam" id="PF02384"/>
    </source>
</evidence>
<dbReference type="InterPro" id="IPR041635">
    <property type="entry name" value="Type_ISP_LLaBIII_C"/>
</dbReference>
<evidence type="ECO:0000256" key="3">
    <source>
        <dbReference type="ARBA" id="ARBA00022603"/>
    </source>
</evidence>
<dbReference type="GO" id="GO:0008170">
    <property type="term" value="F:N-methyltransferase activity"/>
    <property type="evidence" value="ECO:0007669"/>
    <property type="project" value="InterPro"/>
</dbReference>
<name>A0A496J5T8_HELPX</name>
<comment type="catalytic activity">
    <reaction evidence="5">
        <text>a 2'-deoxyadenosine in DNA + S-adenosyl-L-methionine = an N(6)-methyl-2'-deoxyadenosine in DNA + S-adenosyl-L-homocysteine + H(+)</text>
        <dbReference type="Rhea" id="RHEA:15197"/>
        <dbReference type="Rhea" id="RHEA-COMP:12418"/>
        <dbReference type="Rhea" id="RHEA-COMP:12419"/>
        <dbReference type="ChEBI" id="CHEBI:15378"/>
        <dbReference type="ChEBI" id="CHEBI:57856"/>
        <dbReference type="ChEBI" id="CHEBI:59789"/>
        <dbReference type="ChEBI" id="CHEBI:90615"/>
        <dbReference type="ChEBI" id="CHEBI:90616"/>
        <dbReference type="EC" id="2.1.1.72"/>
    </reaction>
</comment>
<sequence length="1200" mass="138601">MLKEYLEGIKDLTPEKNELTHRSFLHNLLDKLKNHFNKEFKIEHEPKREQRSQPDFRVSFQGLNIGYIENKKVGFDLRKIVESEKSKQILKYLELNPNLMLTDYLKFMWVGKDENNAPLIKKEISVASLDELSKPLNPNPQTERDLIELFKSFFNYEAAPITNAKDFATHLSAPTKYLKDALITYQKDEQVSSIFKNFKEYLYEELSFEDFSDAFAQTLTYSLFLAKLNHPSEKINLDNVRSSIPENFAVIREMADFLKKLDAIKEIQWLLNEILSLINHVDMDSILKDLNDDKDPYLHFYETFLSAYDPKLREKKGVYYTPDSVVKFIINALDSLLKTHFKDAPLGLKSALDNENIKLLDFATGTGTFLLEAFRKALETRKTSDGGISTKEDKYQNLLKQFYGFEYLIAPYAIAHLNLSQAFKEEFKKPLKENDALQIILTNTLIQPSEIVAYRGLQPIFEKELKSAQEIKKDEKILIITGNPPYSGASENKGLFEWEVKATYGIEPEFQTIETKKNVKLADEIQTLLNNIQKQKESGSKDALKELKSLHSKYKLQKEKNPKWLLDDYVKFMRFAQNKIESLGHGLFGFISNNAFLDNPTFRGLRRSLLECYDELYVLNLHGNARKKEKTPQGAKDENVFNIKQGVSINLFVKKAQTTKQKIHYYDVYGERAEKYAFLAQNDLNSIEWLELAPRAPFYLLIPQETPLLEEYEQGFSVQDMFQVGGTGICSKRDHVVFHKDKESLLKLLKDFSTLEPSELRRIYNIKKDGRDWRLEYAIKDVKANANNLEEYIVLCQYRPFDFYYTYYTGKSKSFIAYPRGEVFKHMLPPPPPTNPKTPNQTRKNVALNTPRQLKNNDKSWTQCFISSSINDQGLSSGGNGAGVNYPLYQFNNPNYTENFTPEFRSFIDKHYSHSFEPLEVLGYIYALLYSPNYRKRYEDFLKNDYPKILFTKNKDLFRVLSLLGIELIGLHVLNKESLNYSFEKLKDATIGESYYKEAHDRIIKKPSHNEPEQRLYINHSAYFEGVSEEIHDYMIGGYGVLDKYLKSHKNEPCDFDHVSNIIKVIARTIEIQKTLGFLTSDLPHLKGNDSKALMQEILQNPPPPPHLMPISPLSYRAKPKPSEILTLMPHSSAKKRATTISTAEAGEQLSLYSALPNLALICDRGSKVSPISNVFVTNMLCDLHVNGSGSYAFLLYRLK</sequence>
<evidence type="ECO:0000259" key="7">
    <source>
        <dbReference type="Pfam" id="PF18135"/>
    </source>
</evidence>
<feature type="domain" description="Type ISP restriction-modification enzyme LLaBIII C-terminal specificity" evidence="7">
    <location>
        <begin position="720"/>
        <end position="1059"/>
    </location>
</feature>
<dbReference type="GO" id="GO:0003677">
    <property type="term" value="F:DNA binding"/>
    <property type="evidence" value="ECO:0007669"/>
    <property type="project" value="InterPro"/>
</dbReference>
<comment type="similarity">
    <text evidence="1">Belongs to the N(4)/N(6)-methyltransferase family.</text>
</comment>
<dbReference type="Pfam" id="PF02384">
    <property type="entry name" value="N6_Mtase"/>
    <property type="match status" value="1"/>
</dbReference>
<dbReference type="GO" id="GO:0032259">
    <property type="term" value="P:methylation"/>
    <property type="evidence" value="ECO:0007669"/>
    <property type="project" value="UniProtKB-KW"/>
</dbReference>
<comment type="caution">
    <text evidence="8">The sequence shown here is derived from an EMBL/GenBank/DDBJ whole genome shotgun (WGS) entry which is preliminary data.</text>
</comment>
<dbReference type="EC" id="2.1.1.72" evidence="2"/>
<dbReference type="RefSeq" id="WP_120813084.1">
    <property type="nucleotide sequence ID" value="NZ_QEHH01000035.1"/>
</dbReference>
<evidence type="ECO:0000256" key="2">
    <source>
        <dbReference type="ARBA" id="ARBA00011900"/>
    </source>
</evidence>
<dbReference type="Pfam" id="PF18135">
    <property type="entry name" value="Type_ISP_C"/>
    <property type="match status" value="1"/>
</dbReference>
<keyword evidence="3 8" id="KW-0489">Methyltransferase</keyword>
<evidence type="ECO:0000313" key="8">
    <source>
        <dbReference type="EMBL" id="RKV57608.1"/>
    </source>
</evidence>
<dbReference type="SUPFAM" id="SSF53335">
    <property type="entry name" value="S-adenosyl-L-methionine-dependent methyltransferases"/>
    <property type="match status" value="1"/>
</dbReference>
<evidence type="ECO:0000313" key="9">
    <source>
        <dbReference type="Proteomes" id="UP000279456"/>
    </source>
</evidence>
<dbReference type="InterPro" id="IPR003356">
    <property type="entry name" value="DNA_methylase_A-5"/>
</dbReference>
<protein>
    <recommendedName>
        <fullName evidence="2">site-specific DNA-methyltransferase (adenine-specific)</fullName>
        <ecNumber evidence="2">2.1.1.72</ecNumber>
    </recommendedName>
</protein>
<reference evidence="8 9" key="1">
    <citation type="submission" date="2018-04" db="EMBL/GenBank/DDBJ databases">
        <title>Complete genome sequences of Helicobacter pylori.</title>
        <authorList>
            <person name="Palau M."/>
            <person name="Minana-Galbis D."/>
        </authorList>
    </citation>
    <scope>NUCLEOTIDE SEQUENCE [LARGE SCALE GENOMIC DNA]</scope>
    <source>
        <strain evidence="8 9">B126</strain>
    </source>
</reference>
<dbReference type="PANTHER" id="PTHR33841">
    <property type="entry name" value="DNA METHYLTRANSFERASE YEEA-RELATED"/>
    <property type="match status" value="1"/>
</dbReference>
<dbReference type="InterPro" id="IPR029063">
    <property type="entry name" value="SAM-dependent_MTases_sf"/>
</dbReference>
<organism evidence="8 9">
    <name type="scientific">Helicobacter pylori</name>
    <name type="common">Campylobacter pylori</name>
    <dbReference type="NCBI Taxonomy" id="210"/>
    <lineage>
        <taxon>Bacteria</taxon>
        <taxon>Pseudomonadati</taxon>
        <taxon>Campylobacterota</taxon>
        <taxon>Epsilonproteobacteria</taxon>
        <taxon>Campylobacterales</taxon>
        <taxon>Helicobacteraceae</taxon>
        <taxon>Helicobacter</taxon>
    </lineage>
</organism>
<feature type="domain" description="DNA methylase adenine-specific" evidence="6">
    <location>
        <begin position="298"/>
        <end position="494"/>
    </location>
</feature>
<evidence type="ECO:0000256" key="4">
    <source>
        <dbReference type="ARBA" id="ARBA00022679"/>
    </source>
</evidence>
<dbReference type="Gene3D" id="3.40.50.150">
    <property type="entry name" value="Vaccinia Virus protein VP39"/>
    <property type="match status" value="1"/>
</dbReference>
<evidence type="ECO:0000256" key="1">
    <source>
        <dbReference type="ARBA" id="ARBA00006594"/>
    </source>
</evidence>
<accession>A0A496J5T8</accession>
<proteinExistence type="inferred from homology"/>
<evidence type="ECO:0000256" key="5">
    <source>
        <dbReference type="ARBA" id="ARBA00047942"/>
    </source>
</evidence>
<dbReference type="EMBL" id="QEHH01000035">
    <property type="protein sequence ID" value="RKV57608.1"/>
    <property type="molecule type" value="Genomic_DNA"/>
</dbReference>
<keyword evidence="4 8" id="KW-0808">Transferase</keyword>
<dbReference type="InterPro" id="IPR050953">
    <property type="entry name" value="N4_N6_ade-DNA_methylase"/>
</dbReference>
<dbReference type="AlphaFoldDB" id="A0A496J5T8"/>
<dbReference type="PANTHER" id="PTHR33841:SF1">
    <property type="entry name" value="DNA METHYLTRANSFERASE A"/>
    <property type="match status" value="1"/>
</dbReference>
<dbReference type="Proteomes" id="UP000279456">
    <property type="component" value="Unassembled WGS sequence"/>
</dbReference>
<dbReference type="PRINTS" id="PR00507">
    <property type="entry name" value="N12N6MTFRASE"/>
</dbReference>
<dbReference type="GO" id="GO:0009007">
    <property type="term" value="F:site-specific DNA-methyltransferase (adenine-specific) activity"/>
    <property type="evidence" value="ECO:0007669"/>
    <property type="project" value="UniProtKB-EC"/>
</dbReference>
<gene>
    <name evidence="8" type="ORF">DD776_07450</name>
</gene>